<dbReference type="InterPro" id="IPR037160">
    <property type="entry name" value="DNA_Pol_thumb_sf"/>
</dbReference>
<feature type="compositionally biased region" description="Basic and acidic residues" evidence="5">
    <location>
        <begin position="781"/>
        <end position="793"/>
    </location>
</feature>
<dbReference type="GeneID" id="13440030"/>
<evidence type="ECO:0000256" key="2">
    <source>
        <dbReference type="ARBA" id="ARBA00022679"/>
    </source>
</evidence>
<dbReference type="VEuPathDB" id="ToxoDB:NCLIV_041190"/>
<dbReference type="EMBL" id="FR823385">
    <property type="protein sequence ID" value="CBZ51044.1"/>
    <property type="molecule type" value="Genomic_DNA"/>
</dbReference>
<dbReference type="GO" id="GO:0003887">
    <property type="term" value="F:DNA-directed DNA polymerase activity"/>
    <property type="evidence" value="ECO:0007669"/>
    <property type="project" value="InterPro"/>
</dbReference>
<keyword evidence="4" id="KW-0235">DNA replication</keyword>
<feature type="compositionally biased region" description="Low complexity" evidence="5">
    <location>
        <begin position="260"/>
        <end position="283"/>
    </location>
</feature>
<gene>
    <name evidence="7" type="ORF">NCLIV_041190</name>
</gene>
<evidence type="ECO:0000259" key="6">
    <source>
        <dbReference type="SMART" id="SM00483"/>
    </source>
</evidence>
<dbReference type="InterPro" id="IPR029398">
    <property type="entry name" value="PolB_thumb"/>
</dbReference>
<feature type="region of interest" description="Disordered" evidence="5">
    <location>
        <begin position="1"/>
        <end position="104"/>
    </location>
</feature>
<evidence type="ECO:0000256" key="5">
    <source>
        <dbReference type="SAM" id="MobiDB-lite"/>
    </source>
</evidence>
<dbReference type="GO" id="GO:0005634">
    <property type="term" value="C:nucleus"/>
    <property type="evidence" value="ECO:0007669"/>
    <property type="project" value="TreeGrafter"/>
</dbReference>
<dbReference type="eggNOG" id="KOG2534">
    <property type="taxonomic scope" value="Eukaryota"/>
</dbReference>
<dbReference type="Gene3D" id="3.30.210.10">
    <property type="entry name" value="DNA polymerase, thumb domain"/>
    <property type="match status" value="2"/>
</dbReference>
<evidence type="ECO:0000256" key="3">
    <source>
        <dbReference type="ARBA" id="ARBA00022695"/>
    </source>
</evidence>
<feature type="compositionally biased region" description="Low complexity" evidence="5">
    <location>
        <begin position="385"/>
        <end position="398"/>
    </location>
</feature>
<dbReference type="Proteomes" id="UP000007494">
    <property type="component" value="Chromosome IX"/>
</dbReference>
<feature type="region of interest" description="Disordered" evidence="5">
    <location>
        <begin position="563"/>
        <end position="582"/>
    </location>
</feature>
<organism evidence="7 8">
    <name type="scientific">Neospora caninum (strain Liverpool)</name>
    <dbReference type="NCBI Taxonomy" id="572307"/>
    <lineage>
        <taxon>Eukaryota</taxon>
        <taxon>Sar</taxon>
        <taxon>Alveolata</taxon>
        <taxon>Apicomplexa</taxon>
        <taxon>Conoidasida</taxon>
        <taxon>Coccidia</taxon>
        <taxon>Eucoccidiorida</taxon>
        <taxon>Eimeriorina</taxon>
        <taxon>Sarcocystidae</taxon>
        <taxon>Neospora</taxon>
    </lineage>
</organism>
<dbReference type="InterPro" id="IPR022312">
    <property type="entry name" value="DNA_pol_X"/>
</dbReference>
<keyword evidence="2" id="KW-0808">Transferase</keyword>
<dbReference type="Gene3D" id="3.30.460.10">
    <property type="entry name" value="Beta Polymerase, domain 2"/>
    <property type="match status" value="1"/>
</dbReference>
<dbReference type="GO" id="GO:0003677">
    <property type="term" value="F:DNA binding"/>
    <property type="evidence" value="ECO:0007669"/>
    <property type="project" value="InterPro"/>
</dbReference>
<reference evidence="8" key="1">
    <citation type="journal article" date="2012" name="PLoS Pathog.">
        <title>Comparative genomics of the apicomplexan parasites Toxoplasma gondii and Neospora caninum: Coccidia differing in host range and transmission strategy.</title>
        <authorList>
            <person name="Reid A.J."/>
            <person name="Vermont S.J."/>
            <person name="Cotton J.A."/>
            <person name="Harris D."/>
            <person name="Hill-Cawthorne G.A."/>
            <person name="Konen-Waisman S."/>
            <person name="Latham S.M."/>
            <person name="Mourier T."/>
            <person name="Norton R."/>
            <person name="Quail M.A."/>
            <person name="Sanders M."/>
            <person name="Shanmugam D."/>
            <person name="Sohal A."/>
            <person name="Wasmuth J.D."/>
            <person name="Brunk B."/>
            <person name="Grigg M.E."/>
            <person name="Howard J.C."/>
            <person name="Parkinson J."/>
            <person name="Roos D.S."/>
            <person name="Trees A.J."/>
            <person name="Berriman M."/>
            <person name="Pain A."/>
            <person name="Wastling J.M."/>
        </authorList>
    </citation>
    <scope>NUCLEOTIDE SEQUENCE [LARGE SCALE GENOMIC DNA]</scope>
    <source>
        <strain evidence="8">Liverpool</strain>
    </source>
</reference>
<accession>F0VBR0</accession>
<feature type="domain" description="DNA-directed DNA polymerase X" evidence="6">
    <location>
        <begin position="309"/>
        <end position="1104"/>
    </location>
</feature>
<dbReference type="InterPro" id="IPR002054">
    <property type="entry name" value="DNA-dir_DNA_pol_X"/>
</dbReference>
<sequence length="1124" mass="121326">MALRAAESDRENIFGRGRREDAESQAVRSSRKAAVRAWAGVGQENENEGTKPTHVKSDKDDEELEERDDRADERGEQRQERDKEREEDREGRAEASDSDDGVEVTAIAIPLTKVPGTVFESLVPSPSSLSLARSPLCPGAPRRETEELRIYFDACKATTDLGRQPHAVARKQQRVEDSHARGEAESEEQDAETEGEGAAKPREAGKRHVAAQHAAEGRTDEGRKDDEADLVLPSASDTDVEELEKEGWWIGSSRDPGRGSIPASSPASHSCSASAPSASASSSFSSSRAASHAASVSPGGNAGAPETGDLTDFLVERLLFLSSKYEEHGEVWRATGFRIASGVIRQCSGAAFRAAEQARRASQTHRRQGSHAAPSSPATQTSENTSPGSPASAASATAASATAASATAASGLSPRARLRREGITRQNYVLLKQEPGIGSSIFQTIDELVSTGTTRRLQVLLHGERAAAREELQKVWGVGFHTAEKLIALGVHSVAALRRVVAQAASRGGRSDSPASVHTPHASPEEGLSEAAKKAETDGAAPTGQTLLHSVFGADHVDTYLLTGETGRGRGTPRGVHTPRPEVQKTVASPGARWVHGPARAGVRFASRRATEGEDAVAAKRQNEAARLLTRPQLTGLKYVEAFQKRIPREEVAAVADFIRSELGLEKANEERPSIRLRKRAKREQRDEGTKGDRGDAQESAKDERRIEGASVESWTDGLLMLDVCGSYRRGKAECGDIDILLIRRDNVPRGCLKNVISRLTSCGLLVDHLLLNALATPADPDGRARLERESSPLRRRSVQEATPAERKFSESTLSSRHSVAELYCGVCIWPPNPSGGQALSSRAECVITRLFLATRLRLPTVDIPPSSQNPSVGGFAGVGLCVLAWVCSCFSSFRVRWKAAVHARISLSICVGPAGAFVGPRLPRRIDIKIYPARCRAYALLYFTGSAQFNRSMRLWAKRLSVLLDDTGCYPRLTVGARAMQKPEITSPKERQHDLSDGDLKRERVNKDTDKEAGSDRESEGAPDALEDAERPSSGERERWGGTAVIGEEPEGREAEDAVYQASEIPIRGKGGNAVAGRLKHCATEEEIFDLLGLQFVQPNDREVFVQPKDVASPSCQSSEGSD</sequence>
<protein>
    <recommendedName>
        <fullName evidence="6">DNA-directed DNA polymerase X domain-containing protein</fullName>
    </recommendedName>
</protein>
<feature type="compositionally biased region" description="Basic and acidic residues" evidence="5">
    <location>
        <begin position="988"/>
        <end position="1021"/>
    </location>
</feature>
<feature type="compositionally biased region" description="Basic and acidic residues" evidence="5">
    <location>
        <begin position="67"/>
        <end position="95"/>
    </location>
</feature>
<dbReference type="Pfam" id="PF14791">
    <property type="entry name" value="DNA_pol_B_thumb"/>
    <property type="match status" value="1"/>
</dbReference>
<evidence type="ECO:0000313" key="7">
    <source>
        <dbReference type="EMBL" id="CBZ51044.1"/>
    </source>
</evidence>
<dbReference type="OMA" id="WGVGFHT"/>
<dbReference type="GO" id="GO:0006303">
    <property type="term" value="P:double-strand break repair via nonhomologous end joining"/>
    <property type="evidence" value="ECO:0007669"/>
    <property type="project" value="TreeGrafter"/>
</dbReference>
<feature type="region of interest" description="Disordered" evidence="5">
    <location>
        <begin position="355"/>
        <end position="398"/>
    </location>
</feature>
<dbReference type="AlphaFoldDB" id="F0VBR0"/>
<dbReference type="InterPro" id="IPR043519">
    <property type="entry name" value="NT_sf"/>
</dbReference>
<feature type="region of interest" description="Disordered" evidence="5">
    <location>
        <begin position="670"/>
        <end position="709"/>
    </location>
</feature>
<dbReference type="SUPFAM" id="SSF81301">
    <property type="entry name" value="Nucleotidyltransferase"/>
    <property type="match status" value="2"/>
</dbReference>
<evidence type="ECO:0000256" key="4">
    <source>
        <dbReference type="ARBA" id="ARBA00022705"/>
    </source>
</evidence>
<feature type="compositionally biased region" description="Basic and acidic residues" evidence="5">
    <location>
        <begin position="684"/>
        <end position="708"/>
    </location>
</feature>
<dbReference type="InParanoid" id="F0VBR0"/>
<dbReference type="SMART" id="SM00483">
    <property type="entry name" value="POLXc"/>
    <property type="match status" value="1"/>
</dbReference>
<dbReference type="PANTHER" id="PTHR11276:SF28">
    <property type="entry name" value="DNA POLYMERASE LAMBDA"/>
    <property type="match status" value="1"/>
</dbReference>
<keyword evidence="1" id="KW-0237">DNA synthesis</keyword>
<dbReference type="Gene3D" id="1.10.150.20">
    <property type="entry name" value="5' to 3' exonuclease, C-terminal subdomain"/>
    <property type="match status" value="1"/>
</dbReference>
<feature type="region of interest" description="Disordered" evidence="5">
    <location>
        <begin position="981"/>
        <end position="1061"/>
    </location>
</feature>
<feature type="region of interest" description="Disordered" evidence="5">
    <location>
        <begin position="123"/>
        <end position="142"/>
    </location>
</feature>
<dbReference type="RefSeq" id="XP_003881077.1">
    <property type="nucleotide sequence ID" value="XM_003881028.1"/>
</dbReference>
<dbReference type="PANTHER" id="PTHR11276">
    <property type="entry name" value="DNA POLYMERASE TYPE-X FAMILY MEMBER"/>
    <property type="match status" value="1"/>
</dbReference>
<keyword evidence="8" id="KW-1185">Reference proteome</keyword>
<evidence type="ECO:0000256" key="1">
    <source>
        <dbReference type="ARBA" id="ARBA00022634"/>
    </source>
</evidence>
<feature type="compositionally biased region" description="Basic and acidic residues" evidence="5">
    <location>
        <begin position="173"/>
        <end position="184"/>
    </location>
</feature>
<feature type="region of interest" description="Disordered" evidence="5">
    <location>
        <begin position="781"/>
        <end position="813"/>
    </location>
</feature>
<dbReference type="OrthoDB" id="333472at2759"/>
<feature type="region of interest" description="Disordered" evidence="5">
    <location>
        <begin position="157"/>
        <end position="283"/>
    </location>
</feature>
<proteinExistence type="predicted"/>
<keyword evidence="3" id="KW-0548">Nucleotidyltransferase</keyword>
<feature type="compositionally biased region" description="Acidic residues" evidence="5">
    <location>
        <begin position="185"/>
        <end position="195"/>
    </location>
</feature>
<name>F0VBR0_NEOCL</name>
<feature type="compositionally biased region" description="Basic and acidic residues" evidence="5">
    <location>
        <begin position="1"/>
        <end position="22"/>
    </location>
</feature>
<evidence type="ECO:0000313" key="8">
    <source>
        <dbReference type="Proteomes" id="UP000007494"/>
    </source>
</evidence>
<feature type="region of interest" description="Disordered" evidence="5">
    <location>
        <begin position="506"/>
        <end position="540"/>
    </location>
</feature>
<feature type="compositionally biased region" description="Basic and acidic residues" evidence="5">
    <location>
        <begin position="1029"/>
        <end position="1041"/>
    </location>
</feature>
<dbReference type="InterPro" id="IPR028207">
    <property type="entry name" value="DNA_pol_B_palm_palm"/>
</dbReference>
<feature type="compositionally biased region" description="Low complexity" evidence="5">
    <location>
        <begin position="123"/>
        <end position="137"/>
    </location>
</feature>
<feature type="compositionally biased region" description="Basic and acidic residues" evidence="5">
    <location>
        <begin position="197"/>
        <end position="206"/>
    </location>
</feature>
<dbReference type="Pfam" id="PF14792">
    <property type="entry name" value="DNA_pol_B_palm"/>
    <property type="match status" value="1"/>
</dbReference>
<feature type="compositionally biased region" description="Basic and acidic residues" evidence="5">
    <location>
        <begin position="215"/>
        <end position="226"/>
    </location>
</feature>
<feature type="compositionally biased region" description="Basic and acidic residues" evidence="5">
    <location>
        <begin position="48"/>
        <end position="59"/>
    </location>
</feature>